<organism evidence="2 3">
    <name type="scientific">Sphaerisporangium rhizosphaerae</name>
    <dbReference type="NCBI Taxonomy" id="2269375"/>
    <lineage>
        <taxon>Bacteria</taxon>
        <taxon>Bacillati</taxon>
        <taxon>Actinomycetota</taxon>
        <taxon>Actinomycetes</taxon>
        <taxon>Streptosporangiales</taxon>
        <taxon>Streptosporangiaceae</taxon>
        <taxon>Sphaerisporangium</taxon>
    </lineage>
</organism>
<evidence type="ECO:0000313" key="3">
    <source>
        <dbReference type="Proteomes" id="UP001596496"/>
    </source>
</evidence>
<keyword evidence="1" id="KW-1133">Transmembrane helix</keyword>
<keyword evidence="1" id="KW-0472">Membrane</keyword>
<keyword evidence="1" id="KW-0812">Transmembrane</keyword>
<dbReference type="Proteomes" id="UP001596496">
    <property type="component" value="Unassembled WGS sequence"/>
</dbReference>
<feature type="transmembrane region" description="Helical" evidence="1">
    <location>
        <begin position="150"/>
        <end position="169"/>
    </location>
</feature>
<evidence type="ECO:0008006" key="4">
    <source>
        <dbReference type="Google" id="ProtNLM"/>
    </source>
</evidence>
<evidence type="ECO:0000313" key="2">
    <source>
        <dbReference type="EMBL" id="MFC7387159.1"/>
    </source>
</evidence>
<keyword evidence="3" id="KW-1185">Reference proteome</keyword>
<feature type="transmembrane region" description="Helical" evidence="1">
    <location>
        <begin position="189"/>
        <end position="207"/>
    </location>
</feature>
<reference evidence="3" key="1">
    <citation type="journal article" date="2019" name="Int. J. Syst. Evol. Microbiol.">
        <title>The Global Catalogue of Microorganisms (GCM) 10K type strain sequencing project: providing services to taxonomists for standard genome sequencing and annotation.</title>
        <authorList>
            <consortium name="The Broad Institute Genomics Platform"/>
            <consortium name="The Broad Institute Genome Sequencing Center for Infectious Disease"/>
            <person name="Wu L."/>
            <person name="Ma J."/>
        </authorList>
    </citation>
    <scope>NUCLEOTIDE SEQUENCE [LARGE SCALE GENOMIC DNA]</scope>
    <source>
        <strain evidence="3">CECT 7649</strain>
    </source>
</reference>
<name>A0ABW2PCM7_9ACTN</name>
<feature type="transmembrane region" description="Helical" evidence="1">
    <location>
        <begin position="252"/>
        <end position="276"/>
    </location>
</feature>
<dbReference type="RefSeq" id="WP_380830832.1">
    <property type="nucleotide sequence ID" value="NZ_JBHTCG010000034.1"/>
</dbReference>
<gene>
    <name evidence="2" type="ORF">ACFQSB_33470</name>
</gene>
<feature type="transmembrane region" description="Helical" evidence="1">
    <location>
        <begin position="71"/>
        <end position="89"/>
    </location>
</feature>
<sequence length="286" mass="30194">MIARRLAGAALRLFPRAWLHRYGDEMRDLLATRPVRLETLADLCTAAIDAWAHRDLIPRRYDARPNVVRRLLPPPLLAAAGCGLLAILWDSAVKFPSGGEPVWRSAVEHGALATTLLRTASSLFGLATIVVLLAQASALVVAARLRRPTTAMIGGLLGFAMAAITYLYYGLPPVQEYGMPLGPMLPLTGGFVVPMILSLALAGRAAALSDDVPATALRWTVAGFAASAALTVAGWVPATAFLLLGAEAARPGYVAVMTASIACSLLMCVGLTLTAIRRRPRPVPVG</sequence>
<feature type="transmembrane region" description="Helical" evidence="1">
    <location>
        <begin position="219"/>
        <end position="246"/>
    </location>
</feature>
<accession>A0ABW2PCM7</accession>
<comment type="caution">
    <text evidence="2">The sequence shown here is derived from an EMBL/GenBank/DDBJ whole genome shotgun (WGS) entry which is preliminary data.</text>
</comment>
<dbReference type="EMBL" id="JBHTCG010000034">
    <property type="protein sequence ID" value="MFC7387159.1"/>
    <property type="molecule type" value="Genomic_DNA"/>
</dbReference>
<protein>
    <recommendedName>
        <fullName evidence="4">ABC transporter permease</fullName>
    </recommendedName>
</protein>
<feature type="transmembrane region" description="Helical" evidence="1">
    <location>
        <begin position="123"/>
        <end position="143"/>
    </location>
</feature>
<evidence type="ECO:0000256" key="1">
    <source>
        <dbReference type="SAM" id="Phobius"/>
    </source>
</evidence>
<proteinExistence type="predicted"/>